<organism evidence="2 3">
    <name type="scientific">Prunus dulcis</name>
    <name type="common">Almond</name>
    <name type="synonym">Amygdalus dulcis</name>
    <dbReference type="NCBI Taxonomy" id="3755"/>
    <lineage>
        <taxon>Eukaryota</taxon>
        <taxon>Viridiplantae</taxon>
        <taxon>Streptophyta</taxon>
        <taxon>Embryophyta</taxon>
        <taxon>Tracheophyta</taxon>
        <taxon>Spermatophyta</taxon>
        <taxon>Magnoliopsida</taxon>
        <taxon>eudicotyledons</taxon>
        <taxon>Gunneridae</taxon>
        <taxon>Pentapetalae</taxon>
        <taxon>rosids</taxon>
        <taxon>fabids</taxon>
        <taxon>Rosales</taxon>
        <taxon>Rosaceae</taxon>
        <taxon>Amygdaloideae</taxon>
        <taxon>Amygdaleae</taxon>
        <taxon>Prunus</taxon>
    </lineage>
</organism>
<name>A0A5E4FHC4_PRUDU</name>
<dbReference type="InParanoid" id="A0A5E4FHC4"/>
<gene>
    <name evidence="2" type="ORF">ALMOND_2B015952</name>
</gene>
<dbReference type="EMBL" id="CABIKO010000124">
    <property type="protein sequence ID" value="VVA27564.1"/>
    <property type="molecule type" value="Genomic_DNA"/>
</dbReference>
<dbReference type="AlphaFoldDB" id="A0A5E4FHC4"/>
<evidence type="ECO:0000313" key="3">
    <source>
        <dbReference type="Proteomes" id="UP000327085"/>
    </source>
</evidence>
<accession>A0A5E4FHC4</accession>
<dbReference type="PANTHER" id="PTHR36617">
    <property type="entry name" value="PROTEIN, PUTATIVE-RELATED"/>
    <property type="match status" value="1"/>
</dbReference>
<reference evidence="3" key="1">
    <citation type="journal article" date="2020" name="Plant J.">
        <title>Transposons played a major role in the diversification between the closely related almond and peach genomes: results from the almond genome sequence.</title>
        <authorList>
            <person name="Alioto T."/>
            <person name="Alexiou K.G."/>
            <person name="Bardil A."/>
            <person name="Barteri F."/>
            <person name="Castanera R."/>
            <person name="Cruz F."/>
            <person name="Dhingra A."/>
            <person name="Duval H."/>
            <person name="Fernandez I Marti A."/>
            <person name="Frias L."/>
            <person name="Galan B."/>
            <person name="Garcia J.L."/>
            <person name="Howad W."/>
            <person name="Gomez-Garrido J."/>
            <person name="Gut M."/>
            <person name="Julca I."/>
            <person name="Morata J."/>
            <person name="Puigdomenech P."/>
            <person name="Ribeca P."/>
            <person name="Rubio Cabetas M.J."/>
            <person name="Vlasova A."/>
            <person name="Wirthensohn M."/>
            <person name="Garcia-Mas J."/>
            <person name="Gabaldon T."/>
            <person name="Casacuberta J.M."/>
            <person name="Arus P."/>
        </authorList>
    </citation>
    <scope>NUCLEOTIDE SEQUENCE [LARGE SCALE GENOMIC DNA]</scope>
    <source>
        <strain evidence="3">cv. Texas</strain>
    </source>
</reference>
<sequence>MQFIWEEVLVVIPGRISLRVILPFYSVVIRLWAHKGNLVLFWEDLWLVEGALKILFPRLYALSSNHFGCVSSFVDSYVHLYNWNFGFRRNLNGVEVDELSRLLAYSGKGAGSRQLSSFLPQIWKSKVPPKIKFHVWLLALGKLNTCDKIQRRRPSFYLSPQKRVSRKSGRRLDTGLLFWLQLPPVFKDYNPSVIMLDLVAVVK</sequence>
<evidence type="ECO:0000313" key="2">
    <source>
        <dbReference type="EMBL" id="VVA27564.1"/>
    </source>
</evidence>
<dbReference type="Gramene" id="VVA27564">
    <property type="protein sequence ID" value="VVA27564"/>
    <property type="gene ID" value="Prudul26B015952"/>
</dbReference>
<evidence type="ECO:0000259" key="1">
    <source>
        <dbReference type="Pfam" id="PF13966"/>
    </source>
</evidence>
<proteinExistence type="predicted"/>
<feature type="domain" description="Reverse transcriptase zinc-binding" evidence="1">
    <location>
        <begin position="117"/>
        <end position="154"/>
    </location>
</feature>
<dbReference type="Proteomes" id="UP000327085">
    <property type="component" value="Chromosome 5"/>
</dbReference>
<dbReference type="Pfam" id="PF13966">
    <property type="entry name" value="zf-RVT"/>
    <property type="match status" value="1"/>
</dbReference>
<protein>
    <submittedName>
        <fullName evidence="2">PREDICTED: LOC110431707 isoform X1</fullName>
    </submittedName>
</protein>
<dbReference type="PANTHER" id="PTHR36617:SF15">
    <property type="entry name" value="REVERSE TRANSCRIPTASE ZINC-BINDING DOMAIN-CONTAINING PROTEIN"/>
    <property type="match status" value="1"/>
</dbReference>
<dbReference type="InterPro" id="IPR026960">
    <property type="entry name" value="RVT-Znf"/>
</dbReference>